<dbReference type="EMBL" id="KN819555">
    <property type="protein sequence ID" value="KIJ08786.1"/>
    <property type="molecule type" value="Genomic_DNA"/>
</dbReference>
<reference evidence="2" key="2">
    <citation type="submission" date="2015-01" db="EMBL/GenBank/DDBJ databases">
        <title>Evolutionary Origins and Diversification of the Mycorrhizal Mutualists.</title>
        <authorList>
            <consortium name="DOE Joint Genome Institute"/>
            <consortium name="Mycorrhizal Genomics Consortium"/>
            <person name="Kohler A."/>
            <person name="Kuo A."/>
            <person name="Nagy L.G."/>
            <person name="Floudas D."/>
            <person name="Copeland A."/>
            <person name="Barry K.W."/>
            <person name="Cichocki N."/>
            <person name="Veneault-Fourrey C."/>
            <person name="LaButti K."/>
            <person name="Lindquist E.A."/>
            <person name="Lipzen A."/>
            <person name="Lundell T."/>
            <person name="Morin E."/>
            <person name="Murat C."/>
            <person name="Riley R."/>
            <person name="Ohm R."/>
            <person name="Sun H."/>
            <person name="Tunlid A."/>
            <person name="Henrissat B."/>
            <person name="Grigoriev I.V."/>
            <person name="Hibbett D.S."/>
            <person name="Martin F."/>
        </authorList>
    </citation>
    <scope>NUCLEOTIDE SEQUENCE [LARGE SCALE GENOMIC DNA]</scope>
    <source>
        <strain evidence="2">ATCC 200175</strain>
    </source>
</reference>
<keyword evidence="2" id="KW-1185">Reference proteome</keyword>
<dbReference type="OrthoDB" id="10261556at2759"/>
<reference evidence="1 2" key="1">
    <citation type="submission" date="2014-06" db="EMBL/GenBank/DDBJ databases">
        <authorList>
            <consortium name="DOE Joint Genome Institute"/>
            <person name="Kuo A."/>
            <person name="Kohler A."/>
            <person name="Nagy L.G."/>
            <person name="Floudas D."/>
            <person name="Copeland A."/>
            <person name="Barry K.W."/>
            <person name="Cichocki N."/>
            <person name="Veneault-Fourrey C."/>
            <person name="LaButti K."/>
            <person name="Lindquist E.A."/>
            <person name="Lipzen A."/>
            <person name="Lundell T."/>
            <person name="Morin E."/>
            <person name="Murat C."/>
            <person name="Sun H."/>
            <person name="Tunlid A."/>
            <person name="Henrissat B."/>
            <person name="Grigoriev I.V."/>
            <person name="Hibbett D.S."/>
            <person name="Martin F."/>
            <person name="Nordberg H.P."/>
            <person name="Cantor M.N."/>
            <person name="Hua S.X."/>
        </authorList>
    </citation>
    <scope>NUCLEOTIDE SEQUENCE [LARGE SCALE GENOMIC DNA]</scope>
    <source>
        <strain evidence="1 2">ATCC 200175</strain>
    </source>
</reference>
<dbReference type="HOGENOM" id="CLU_2782850_0_0_1"/>
<evidence type="ECO:0000313" key="2">
    <source>
        <dbReference type="Proteomes" id="UP000053647"/>
    </source>
</evidence>
<feature type="non-terminal residue" evidence="1">
    <location>
        <position position="61"/>
    </location>
</feature>
<accession>A0A0C9TNI1</accession>
<proteinExistence type="predicted"/>
<name>A0A0C9TNI1_PAXIN</name>
<sequence length="61" mass="6962">LIVLPEQLGMYNGHLPRLARLVRQNRKFTSKISRVHVDEAHNVYTAGLPHHGEEAFRPAYG</sequence>
<dbReference type="Proteomes" id="UP000053647">
    <property type="component" value="Unassembled WGS sequence"/>
</dbReference>
<evidence type="ECO:0000313" key="1">
    <source>
        <dbReference type="EMBL" id="KIJ08786.1"/>
    </source>
</evidence>
<protein>
    <submittedName>
        <fullName evidence="1">Uncharacterized protein</fullName>
    </submittedName>
</protein>
<gene>
    <name evidence="1" type="ORF">PAXINDRAFT_56889</name>
</gene>
<organism evidence="1 2">
    <name type="scientific">Paxillus involutus ATCC 200175</name>
    <dbReference type="NCBI Taxonomy" id="664439"/>
    <lineage>
        <taxon>Eukaryota</taxon>
        <taxon>Fungi</taxon>
        <taxon>Dikarya</taxon>
        <taxon>Basidiomycota</taxon>
        <taxon>Agaricomycotina</taxon>
        <taxon>Agaricomycetes</taxon>
        <taxon>Agaricomycetidae</taxon>
        <taxon>Boletales</taxon>
        <taxon>Paxilineae</taxon>
        <taxon>Paxillaceae</taxon>
        <taxon>Paxillus</taxon>
    </lineage>
</organism>
<feature type="non-terminal residue" evidence="1">
    <location>
        <position position="1"/>
    </location>
</feature>
<dbReference type="AlphaFoldDB" id="A0A0C9TNI1"/>